<proteinExistence type="predicted"/>
<dbReference type="GO" id="GO:0003725">
    <property type="term" value="F:double-stranded RNA binding"/>
    <property type="evidence" value="ECO:0007669"/>
    <property type="project" value="TreeGrafter"/>
</dbReference>
<name>A0AAP0RJ11_LIQFO</name>
<dbReference type="GO" id="GO:0010468">
    <property type="term" value="P:regulation of gene expression"/>
    <property type="evidence" value="ECO:0007669"/>
    <property type="project" value="TreeGrafter"/>
</dbReference>
<dbReference type="AlphaFoldDB" id="A0AAP0RJ11"/>
<evidence type="ECO:0000313" key="5">
    <source>
        <dbReference type="Proteomes" id="UP001415857"/>
    </source>
</evidence>
<dbReference type="SUPFAM" id="SSF69065">
    <property type="entry name" value="RNase III domain-like"/>
    <property type="match status" value="1"/>
</dbReference>
<keyword evidence="2" id="KW-0732">Signal</keyword>
<dbReference type="InterPro" id="IPR036389">
    <property type="entry name" value="RNase_III_sf"/>
</dbReference>
<protein>
    <recommendedName>
        <fullName evidence="3">RNase III domain-containing protein</fullName>
    </recommendedName>
</protein>
<feature type="chain" id="PRO_5042845630" description="RNase III domain-containing protein" evidence="2">
    <location>
        <begin position="25"/>
        <end position="185"/>
    </location>
</feature>
<dbReference type="PANTHER" id="PTHR11207:SF0">
    <property type="entry name" value="RIBONUCLEASE 3"/>
    <property type="match status" value="1"/>
</dbReference>
<dbReference type="CDD" id="cd00593">
    <property type="entry name" value="RIBOc"/>
    <property type="match status" value="1"/>
</dbReference>
<gene>
    <name evidence="4" type="ORF">L1049_028041</name>
</gene>
<evidence type="ECO:0000313" key="4">
    <source>
        <dbReference type="EMBL" id="KAK9278475.1"/>
    </source>
</evidence>
<evidence type="ECO:0000256" key="1">
    <source>
        <dbReference type="ARBA" id="ARBA00022884"/>
    </source>
</evidence>
<comment type="caution">
    <text evidence="4">The sequence shown here is derived from an EMBL/GenBank/DDBJ whole genome shotgun (WGS) entry which is preliminary data.</text>
</comment>
<dbReference type="GO" id="GO:0005634">
    <property type="term" value="C:nucleus"/>
    <property type="evidence" value="ECO:0007669"/>
    <property type="project" value="TreeGrafter"/>
</dbReference>
<dbReference type="PANTHER" id="PTHR11207">
    <property type="entry name" value="RIBONUCLEASE III"/>
    <property type="match status" value="1"/>
</dbReference>
<keyword evidence="1" id="KW-0694">RNA-binding</keyword>
<dbReference type="SMART" id="SM00535">
    <property type="entry name" value="RIBOc"/>
    <property type="match status" value="1"/>
</dbReference>
<keyword evidence="5" id="KW-1185">Reference proteome</keyword>
<organism evidence="4 5">
    <name type="scientific">Liquidambar formosana</name>
    <name type="common">Formosan gum</name>
    <dbReference type="NCBI Taxonomy" id="63359"/>
    <lineage>
        <taxon>Eukaryota</taxon>
        <taxon>Viridiplantae</taxon>
        <taxon>Streptophyta</taxon>
        <taxon>Embryophyta</taxon>
        <taxon>Tracheophyta</taxon>
        <taxon>Spermatophyta</taxon>
        <taxon>Magnoliopsida</taxon>
        <taxon>eudicotyledons</taxon>
        <taxon>Gunneridae</taxon>
        <taxon>Pentapetalae</taxon>
        <taxon>Saxifragales</taxon>
        <taxon>Altingiaceae</taxon>
        <taxon>Liquidambar</taxon>
    </lineage>
</organism>
<evidence type="ECO:0000259" key="3">
    <source>
        <dbReference type="PROSITE" id="PS50142"/>
    </source>
</evidence>
<dbReference type="FunFam" id="1.10.1520.10:FF:000020">
    <property type="entry name" value="Protein NUCLEAR FUSION DEFECTIVE 2"/>
    <property type="match status" value="1"/>
</dbReference>
<feature type="domain" description="RNase III" evidence="3">
    <location>
        <begin position="43"/>
        <end position="162"/>
    </location>
</feature>
<dbReference type="Gene3D" id="1.10.1520.10">
    <property type="entry name" value="Ribonuclease III domain"/>
    <property type="match status" value="1"/>
</dbReference>
<feature type="signal peptide" evidence="2">
    <location>
        <begin position="1"/>
        <end position="24"/>
    </location>
</feature>
<dbReference type="PROSITE" id="PS50142">
    <property type="entry name" value="RNASE_3_2"/>
    <property type="match status" value="1"/>
</dbReference>
<evidence type="ECO:0000256" key="2">
    <source>
        <dbReference type="SAM" id="SignalP"/>
    </source>
</evidence>
<dbReference type="GO" id="GO:0004525">
    <property type="term" value="F:ribonuclease III activity"/>
    <property type="evidence" value="ECO:0007669"/>
    <property type="project" value="InterPro"/>
</dbReference>
<dbReference type="EMBL" id="JBBPBK010000009">
    <property type="protein sequence ID" value="KAK9278475.1"/>
    <property type="molecule type" value="Genomic_DNA"/>
</dbReference>
<dbReference type="Pfam" id="PF14622">
    <property type="entry name" value="Ribonucleas_3_3"/>
    <property type="match status" value="1"/>
</dbReference>
<reference evidence="4 5" key="1">
    <citation type="journal article" date="2024" name="Plant J.">
        <title>Genome sequences and population genomics reveal climatic adaptation and genomic divergence between two closely related sweetgum species.</title>
        <authorList>
            <person name="Xu W.Q."/>
            <person name="Ren C.Q."/>
            <person name="Zhang X.Y."/>
            <person name="Comes H.P."/>
            <person name="Liu X.H."/>
            <person name="Li Y.G."/>
            <person name="Kettle C.J."/>
            <person name="Jalonen R."/>
            <person name="Gaisberger H."/>
            <person name="Ma Y.Z."/>
            <person name="Qiu Y.X."/>
        </authorList>
    </citation>
    <scope>NUCLEOTIDE SEQUENCE [LARGE SCALE GENOMIC DNA]</scope>
    <source>
        <strain evidence="4">Hangzhou</strain>
    </source>
</reference>
<sequence length="185" mass="20108">MHYPLCIILTVLVFPIFSPLQANAANELHDQSVEPPSPFSSALKTLQGQINHTFQDIGLLRRAMTHASYSEENNKALSVLGTFIIETSVSLHYLRKNIDISGKDLSRRVAEISKVNSSCAVDAMRLGLHKVIRVSPKTDSSAPAVVCSGFRAIFGAVAIDTGKSDDAKKVFWYVHGSDIGRAVAL</sequence>
<accession>A0AAP0RJ11</accession>
<dbReference type="GO" id="GO:0006396">
    <property type="term" value="P:RNA processing"/>
    <property type="evidence" value="ECO:0007669"/>
    <property type="project" value="InterPro"/>
</dbReference>
<dbReference type="InterPro" id="IPR000999">
    <property type="entry name" value="RNase_III_dom"/>
</dbReference>
<dbReference type="Proteomes" id="UP001415857">
    <property type="component" value="Unassembled WGS sequence"/>
</dbReference>